<dbReference type="STRING" id="1423720.FC67_GL000225"/>
<dbReference type="EMBL" id="CP018867">
    <property type="protein sequence ID" value="AUI70792.1"/>
    <property type="molecule type" value="Genomic_DNA"/>
</dbReference>
<protein>
    <recommendedName>
        <fullName evidence="4">Transposase</fullName>
    </recommendedName>
</protein>
<proteinExistence type="predicted"/>
<dbReference type="KEGG" id="lali:LA20249_00605"/>
<sequence>MLLSKEMREEMKKYDAEGFKIIENNPWLIPATLAWLMIPTTICIHGFWKNRQLKKQLQIEREKTKQLSANKKHLSLLSKHI</sequence>
<keyword evidence="1" id="KW-1133">Transmembrane helix</keyword>
<dbReference type="Proteomes" id="UP000234653">
    <property type="component" value="Chromosome"/>
</dbReference>
<accession>A0A2K9HNP4</accession>
<keyword evidence="1" id="KW-0812">Transmembrane</keyword>
<evidence type="ECO:0000256" key="1">
    <source>
        <dbReference type="SAM" id="Phobius"/>
    </source>
</evidence>
<organism evidence="2 3">
    <name type="scientific">Companilactobacillus alimentarius DSM 20249</name>
    <dbReference type="NCBI Taxonomy" id="1423720"/>
    <lineage>
        <taxon>Bacteria</taxon>
        <taxon>Bacillati</taxon>
        <taxon>Bacillota</taxon>
        <taxon>Bacilli</taxon>
        <taxon>Lactobacillales</taxon>
        <taxon>Lactobacillaceae</taxon>
        <taxon>Companilactobacillus</taxon>
    </lineage>
</organism>
<gene>
    <name evidence="2" type="ORF">LA20249_00605</name>
</gene>
<dbReference type="RefSeq" id="WP_057737916.1">
    <property type="nucleotide sequence ID" value="NZ_AZDQ01000007.1"/>
</dbReference>
<name>A0A2K9HNP4_9LACO</name>
<reference evidence="2 3" key="1">
    <citation type="submission" date="2016-12" db="EMBL/GenBank/DDBJ databases">
        <title>The whole genome sequencing and assembly of Lactobacillus alimentarius DSM 20249T strain.</title>
        <authorList>
            <person name="Lee Y.-J."/>
            <person name="Yi H."/>
            <person name="Bahn Y.-S."/>
            <person name="Kim J.F."/>
            <person name="Lee D.-W."/>
        </authorList>
    </citation>
    <scope>NUCLEOTIDE SEQUENCE [LARGE SCALE GENOMIC DNA]</scope>
    <source>
        <strain evidence="2 3">DSM 20249</strain>
    </source>
</reference>
<dbReference type="OrthoDB" id="2298693at2"/>
<keyword evidence="1" id="KW-0472">Membrane</keyword>
<keyword evidence="3" id="KW-1185">Reference proteome</keyword>
<evidence type="ECO:0008006" key="4">
    <source>
        <dbReference type="Google" id="ProtNLM"/>
    </source>
</evidence>
<feature type="transmembrane region" description="Helical" evidence="1">
    <location>
        <begin position="27"/>
        <end position="48"/>
    </location>
</feature>
<evidence type="ECO:0000313" key="3">
    <source>
        <dbReference type="Proteomes" id="UP000234653"/>
    </source>
</evidence>
<evidence type="ECO:0000313" key="2">
    <source>
        <dbReference type="EMBL" id="AUI70792.1"/>
    </source>
</evidence>
<dbReference type="AlphaFoldDB" id="A0A2K9HNP4"/>